<accession>A0ABR2ZR57</accession>
<keyword evidence="2" id="KW-1185">Reference proteome</keyword>
<dbReference type="Gene3D" id="2.60.40.2970">
    <property type="match status" value="1"/>
</dbReference>
<evidence type="ECO:0000313" key="1">
    <source>
        <dbReference type="EMBL" id="KAL0064172.1"/>
    </source>
</evidence>
<reference evidence="1 2" key="1">
    <citation type="submission" date="2024-05" db="EMBL/GenBank/DDBJ databases">
        <title>A draft genome resource for the thread blight pathogen Marasmius tenuissimus strain MS-2.</title>
        <authorList>
            <person name="Yulfo-Soto G.E."/>
            <person name="Baruah I.K."/>
            <person name="Amoako-Attah I."/>
            <person name="Bukari Y."/>
            <person name="Meinhardt L.W."/>
            <person name="Bailey B.A."/>
            <person name="Cohen S.P."/>
        </authorList>
    </citation>
    <scope>NUCLEOTIDE SEQUENCE [LARGE SCALE GENOMIC DNA]</scope>
    <source>
        <strain evidence="1 2">MS-2</strain>
    </source>
</reference>
<dbReference type="Proteomes" id="UP001437256">
    <property type="component" value="Unassembled WGS sequence"/>
</dbReference>
<comment type="caution">
    <text evidence="1">The sequence shown here is derived from an EMBL/GenBank/DDBJ whole genome shotgun (WGS) entry which is preliminary data.</text>
</comment>
<protein>
    <submittedName>
        <fullName evidence="1">Uncharacterized protein</fullName>
    </submittedName>
</protein>
<evidence type="ECO:0000313" key="2">
    <source>
        <dbReference type="Proteomes" id="UP001437256"/>
    </source>
</evidence>
<proteinExistence type="predicted"/>
<organism evidence="1 2">
    <name type="scientific">Marasmius tenuissimus</name>
    <dbReference type="NCBI Taxonomy" id="585030"/>
    <lineage>
        <taxon>Eukaryota</taxon>
        <taxon>Fungi</taxon>
        <taxon>Dikarya</taxon>
        <taxon>Basidiomycota</taxon>
        <taxon>Agaricomycotina</taxon>
        <taxon>Agaricomycetes</taxon>
        <taxon>Agaricomycetidae</taxon>
        <taxon>Agaricales</taxon>
        <taxon>Marasmiineae</taxon>
        <taxon>Marasmiaceae</taxon>
        <taxon>Marasmius</taxon>
    </lineage>
</organism>
<dbReference type="EMBL" id="JBBXMP010000066">
    <property type="protein sequence ID" value="KAL0064172.1"/>
    <property type="molecule type" value="Genomic_DNA"/>
</dbReference>
<sequence>MFSPAGSDDVTGLEVVTTVTNTGDETLKLLNHPNSVLSKWATDSFEIYNDDGVVADFNGVLVRYNSELAIKLNDASAFTVFTSGASSEVVHEVGKFYNFTNVGPGVFTFKPSNIFQFVELGGSLTTIEATVGTAEAELTGRLASSQFVSPASAGAQLSVHRLYTKKCHLPFKLHPRPAVRE</sequence>
<name>A0ABR2ZR57_9AGAR</name>
<gene>
    <name evidence="1" type="ORF">AAF712_008894</name>
</gene>